<evidence type="ECO:0000313" key="1">
    <source>
        <dbReference type="EMBL" id="KAF7322317.1"/>
    </source>
</evidence>
<comment type="caution">
    <text evidence="1">The sequence shown here is derived from an EMBL/GenBank/DDBJ whole genome shotgun (WGS) entry which is preliminary data.</text>
</comment>
<dbReference type="Proteomes" id="UP000613580">
    <property type="component" value="Unassembled WGS sequence"/>
</dbReference>
<name>A0A8H6TT55_MYCCL</name>
<keyword evidence="2" id="KW-1185">Reference proteome</keyword>
<accession>A0A8H6TT55</accession>
<dbReference type="OrthoDB" id="3893071at2759"/>
<evidence type="ECO:0000313" key="2">
    <source>
        <dbReference type="Proteomes" id="UP000613580"/>
    </source>
</evidence>
<dbReference type="AlphaFoldDB" id="A0A8H6TT55"/>
<dbReference type="EMBL" id="JACAZE010000001">
    <property type="protein sequence ID" value="KAF7322317.1"/>
    <property type="molecule type" value="Genomic_DNA"/>
</dbReference>
<reference evidence="1" key="1">
    <citation type="submission" date="2020-05" db="EMBL/GenBank/DDBJ databases">
        <title>Mycena genomes resolve the evolution of fungal bioluminescence.</title>
        <authorList>
            <person name="Tsai I.J."/>
        </authorList>
    </citation>
    <scope>NUCLEOTIDE SEQUENCE</scope>
    <source>
        <strain evidence="1">110903Hualien_Pintung</strain>
    </source>
</reference>
<gene>
    <name evidence="1" type="ORF">HMN09_00009400</name>
</gene>
<dbReference type="InterPro" id="IPR011333">
    <property type="entry name" value="SKP1/BTB/POZ_sf"/>
</dbReference>
<organism evidence="1 2">
    <name type="scientific">Mycena chlorophos</name>
    <name type="common">Agaric fungus</name>
    <name type="synonym">Agaricus chlorophos</name>
    <dbReference type="NCBI Taxonomy" id="658473"/>
    <lineage>
        <taxon>Eukaryota</taxon>
        <taxon>Fungi</taxon>
        <taxon>Dikarya</taxon>
        <taxon>Basidiomycota</taxon>
        <taxon>Agaricomycotina</taxon>
        <taxon>Agaricomycetes</taxon>
        <taxon>Agaricomycetidae</taxon>
        <taxon>Agaricales</taxon>
        <taxon>Marasmiineae</taxon>
        <taxon>Mycenaceae</taxon>
        <taxon>Mycena</taxon>
    </lineage>
</organism>
<proteinExistence type="predicted"/>
<sequence length="416" mass="47911">MDVDAATTTDPNPDPRRVDELWFEDGNIFTLISRVQVQQIRFLNRTAAFRFGHTAPVWAFTWEGLVHVVERVQGGKHLREGRIRAHGNAGHHFILQAGNTQYRVFRSTLARRSTVFKDMFSFPQPADAELVDGCPLVRLPDADVDATPFLRALFDPEFFLPFPEPTTFDAMHGCLRLAHKYEVPELRRRALVHLSSKFRTTLAQKDGVRHFASAWQRKTSLTDIYSWDYLGTMRGAEYLHVVARLAAEVGALWILPSVFFSLAADIYPETDAVLLKGTKYAGQRICLSTEDQVRILQGRREQTRCSSSIMHQFQEPDPQCQTSASCNTGRMEIFCNNQDMFPTYILDPFLIWTNNDWEDHRDSLCKICQRTIEHRIKEIMQHFWDHLPQLYGLPDWDVLEKMKVAAIGDCFLKESS</sequence>
<dbReference type="Gene3D" id="3.30.710.10">
    <property type="entry name" value="Potassium Channel Kv1.1, Chain A"/>
    <property type="match status" value="1"/>
</dbReference>
<dbReference type="SUPFAM" id="SSF54695">
    <property type="entry name" value="POZ domain"/>
    <property type="match status" value="1"/>
</dbReference>
<protein>
    <submittedName>
        <fullName evidence="1">BTB domain-containing protein</fullName>
    </submittedName>
</protein>